<evidence type="ECO:0000256" key="11">
    <source>
        <dbReference type="ARBA" id="ARBA00030645"/>
    </source>
</evidence>
<dbReference type="Gene3D" id="3.90.550.10">
    <property type="entry name" value="Spore Coat Polysaccharide Biosynthesis Protein SpsA, Chain A"/>
    <property type="match status" value="1"/>
</dbReference>
<evidence type="ECO:0000256" key="3">
    <source>
        <dbReference type="ARBA" id="ARBA00004727"/>
    </source>
</evidence>
<evidence type="ECO:0000256" key="13">
    <source>
        <dbReference type="ARBA" id="ARBA00032494"/>
    </source>
</evidence>
<accession>A0A7J7GTD0</accession>
<feature type="region of interest" description="Disordered" evidence="14">
    <location>
        <begin position="224"/>
        <end position="244"/>
    </location>
</feature>
<dbReference type="GO" id="GO:0019252">
    <property type="term" value="P:starch biosynthetic process"/>
    <property type="evidence" value="ECO:0007669"/>
    <property type="project" value="UniProtKB-KW"/>
</dbReference>
<evidence type="ECO:0000256" key="15">
    <source>
        <dbReference type="SAM" id="SignalP"/>
    </source>
</evidence>
<dbReference type="InterPro" id="IPR005835">
    <property type="entry name" value="NTP_transferase_dom"/>
</dbReference>
<evidence type="ECO:0000313" key="17">
    <source>
        <dbReference type="EMBL" id="KAF5943940.1"/>
    </source>
</evidence>
<keyword evidence="7" id="KW-0808">Transferase</keyword>
<dbReference type="GO" id="GO:0008878">
    <property type="term" value="F:glucose-1-phosphate adenylyltransferase activity"/>
    <property type="evidence" value="ECO:0007669"/>
    <property type="project" value="UniProtKB-EC"/>
</dbReference>
<comment type="pathway">
    <text evidence="3">Glycan biosynthesis; starch biosynthesis.</text>
</comment>
<evidence type="ECO:0000256" key="1">
    <source>
        <dbReference type="ARBA" id="ARBA00000956"/>
    </source>
</evidence>
<evidence type="ECO:0000256" key="6">
    <source>
        <dbReference type="ARBA" id="ARBA00022533"/>
    </source>
</evidence>
<sequence length="244" mass="27556">MRGRSDLGFLALLLHQTMAKRLCIPIKILTHPGLRDEERTQKNVATIILGGGPGTQLFPLTIKTITPAIRNYFWFNLGFYYANEMCNLQVPLGGCYRLIDIPMSNYINSGINKIFVLTQFNYVSLNRHLACTYFGNGVNFGDGFVEPLEHRGKQDAKIKDVENILILSGDHLYRIDYMDFLQNHINKNADITISCVPVGDSHDSDYGLMKIDHHGRIIQFAKKTPRGTDHTNNGINPGGREINF</sequence>
<dbReference type="InterPro" id="IPR029044">
    <property type="entry name" value="Nucleotide-diphossugar_trans"/>
</dbReference>
<evidence type="ECO:0000256" key="5">
    <source>
        <dbReference type="ARBA" id="ARBA00012460"/>
    </source>
</evidence>
<gene>
    <name evidence="17" type="ORF">HYC85_018017</name>
</gene>
<dbReference type="GO" id="GO:0000166">
    <property type="term" value="F:nucleotide binding"/>
    <property type="evidence" value="ECO:0007669"/>
    <property type="project" value="UniProtKB-KW"/>
</dbReference>
<comment type="caution">
    <text evidence="17">The sequence shown here is derived from an EMBL/GenBank/DDBJ whole genome shotgun (WGS) entry which is preliminary data.</text>
</comment>
<keyword evidence="8" id="KW-0548">Nucleotidyltransferase</keyword>
<proteinExistence type="inferred from homology"/>
<evidence type="ECO:0000256" key="8">
    <source>
        <dbReference type="ARBA" id="ARBA00022695"/>
    </source>
</evidence>
<evidence type="ECO:0000256" key="10">
    <source>
        <dbReference type="ARBA" id="ARBA00022922"/>
    </source>
</evidence>
<keyword evidence="10" id="KW-0750">Starch biosynthesis</keyword>
<comment type="catalytic activity">
    <reaction evidence="1">
        <text>alpha-D-glucose 1-phosphate + ATP + H(+) = ADP-alpha-D-glucose + diphosphate</text>
        <dbReference type="Rhea" id="RHEA:12120"/>
        <dbReference type="ChEBI" id="CHEBI:15378"/>
        <dbReference type="ChEBI" id="CHEBI:30616"/>
        <dbReference type="ChEBI" id="CHEBI:33019"/>
        <dbReference type="ChEBI" id="CHEBI:57498"/>
        <dbReference type="ChEBI" id="CHEBI:58601"/>
        <dbReference type="EC" id="2.7.7.27"/>
    </reaction>
</comment>
<dbReference type="PANTHER" id="PTHR43523">
    <property type="entry name" value="GLUCOSE-1-PHOSPHATE ADENYLYLTRANSFERASE-RELATED"/>
    <property type="match status" value="1"/>
</dbReference>
<dbReference type="Pfam" id="PF00483">
    <property type="entry name" value="NTP_transferase"/>
    <property type="match status" value="1"/>
</dbReference>
<feature type="signal peptide" evidence="15">
    <location>
        <begin position="1"/>
        <end position="19"/>
    </location>
</feature>
<name>A0A7J7GTD0_CAMSI</name>
<keyword evidence="18" id="KW-1185">Reference proteome</keyword>
<keyword evidence="6" id="KW-0021">Allosteric enzyme</keyword>
<evidence type="ECO:0000256" key="12">
    <source>
        <dbReference type="ARBA" id="ARBA00030817"/>
    </source>
</evidence>
<dbReference type="SUPFAM" id="SSF53448">
    <property type="entry name" value="Nucleotide-diphospho-sugar transferases"/>
    <property type="match status" value="1"/>
</dbReference>
<evidence type="ECO:0000256" key="14">
    <source>
        <dbReference type="SAM" id="MobiDB-lite"/>
    </source>
</evidence>
<protein>
    <recommendedName>
        <fullName evidence="5">glucose-1-phosphate adenylyltransferase</fullName>
        <ecNumber evidence="5">2.7.7.27</ecNumber>
    </recommendedName>
    <alternativeName>
        <fullName evidence="13">ADP-glucose pyrophosphorylase</fullName>
    </alternativeName>
    <alternativeName>
        <fullName evidence="12">ADP-glucose synthase</fullName>
    </alternativeName>
    <alternativeName>
        <fullName evidence="11">Alpha-D-glucose-1-phosphate adenyl transferase</fullName>
    </alternativeName>
</protein>
<keyword evidence="15" id="KW-0732">Signal</keyword>
<feature type="chain" id="PRO_5029611726" description="glucose-1-phosphate adenylyltransferase" evidence="15">
    <location>
        <begin position="20"/>
        <end position="244"/>
    </location>
</feature>
<reference evidence="17 18" key="2">
    <citation type="submission" date="2020-07" db="EMBL/GenBank/DDBJ databases">
        <title>Genome assembly of wild tea tree DASZ reveals pedigree and selection history of tea varieties.</title>
        <authorList>
            <person name="Zhang W."/>
        </authorList>
    </citation>
    <scope>NUCLEOTIDE SEQUENCE [LARGE SCALE GENOMIC DNA]</scope>
    <source>
        <strain evidence="18">cv. G240</strain>
        <tissue evidence="17">Leaf</tissue>
    </source>
</reference>
<evidence type="ECO:0000256" key="7">
    <source>
        <dbReference type="ARBA" id="ARBA00022679"/>
    </source>
</evidence>
<dbReference type="Proteomes" id="UP000593564">
    <property type="component" value="Unassembled WGS sequence"/>
</dbReference>
<feature type="domain" description="Nucleotidyl transferase" evidence="16">
    <location>
        <begin position="89"/>
        <end position="223"/>
    </location>
</feature>
<dbReference type="EMBL" id="JACBKZ010000008">
    <property type="protein sequence ID" value="KAF5943940.1"/>
    <property type="molecule type" value="Genomic_DNA"/>
</dbReference>
<evidence type="ECO:0000256" key="4">
    <source>
        <dbReference type="ARBA" id="ARBA00010443"/>
    </source>
</evidence>
<dbReference type="EC" id="2.7.7.27" evidence="5"/>
<dbReference type="PANTHER" id="PTHR43523:SF12">
    <property type="entry name" value="GLUCOSE-1-PHOSPHATE ADENYLYLTRANSFERASE LARGE SUBUNIT 1, CHLOROPLASTIC-RELATED"/>
    <property type="match status" value="1"/>
</dbReference>
<comment type="function">
    <text evidence="2">This protein plays a role in synthesis of starch. It catalyzes the synthesis of the activated glycosyl donor, ADP-glucose from Glc-1-P and ATP.</text>
</comment>
<evidence type="ECO:0000256" key="2">
    <source>
        <dbReference type="ARBA" id="ARBA00002231"/>
    </source>
</evidence>
<comment type="similarity">
    <text evidence="4">Belongs to the bacterial/plant glucose-1-phosphate adenylyltransferase family.</text>
</comment>
<evidence type="ECO:0000259" key="16">
    <source>
        <dbReference type="Pfam" id="PF00483"/>
    </source>
</evidence>
<dbReference type="GO" id="GO:0005978">
    <property type="term" value="P:glycogen biosynthetic process"/>
    <property type="evidence" value="ECO:0007669"/>
    <property type="project" value="InterPro"/>
</dbReference>
<keyword evidence="9" id="KW-0547">Nucleotide-binding</keyword>
<reference evidence="18" key="1">
    <citation type="journal article" date="2020" name="Nat. Commun.">
        <title>Genome assembly of wild tea tree DASZ reveals pedigree and selection history of tea varieties.</title>
        <authorList>
            <person name="Zhang W."/>
            <person name="Zhang Y."/>
            <person name="Qiu H."/>
            <person name="Guo Y."/>
            <person name="Wan H."/>
            <person name="Zhang X."/>
            <person name="Scossa F."/>
            <person name="Alseekh S."/>
            <person name="Zhang Q."/>
            <person name="Wang P."/>
            <person name="Xu L."/>
            <person name="Schmidt M.H."/>
            <person name="Jia X."/>
            <person name="Li D."/>
            <person name="Zhu A."/>
            <person name="Guo F."/>
            <person name="Chen W."/>
            <person name="Ni D."/>
            <person name="Usadel B."/>
            <person name="Fernie A.R."/>
            <person name="Wen W."/>
        </authorList>
    </citation>
    <scope>NUCLEOTIDE SEQUENCE [LARGE SCALE GENOMIC DNA]</scope>
    <source>
        <strain evidence="18">cv. G240</strain>
    </source>
</reference>
<organism evidence="17 18">
    <name type="scientific">Camellia sinensis</name>
    <name type="common">Tea plant</name>
    <name type="synonym">Thea sinensis</name>
    <dbReference type="NCBI Taxonomy" id="4442"/>
    <lineage>
        <taxon>Eukaryota</taxon>
        <taxon>Viridiplantae</taxon>
        <taxon>Streptophyta</taxon>
        <taxon>Embryophyta</taxon>
        <taxon>Tracheophyta</taxon>
        <taxon>Spermatophyta</taxon>
        <taxon>Magnoliopsida</taxon>
        <taxon>eudicotyledons</taxon>
        <taxon>Gunneridae</taxon>
        <taxon>Pentapetalae</taxon>
        <taxon>asterids</taxon>
        <taxon>Ericales</taxon>
        <taxon>Theaceae</taxon>
        <taxon>Camellia</taxon>
    </lineage>
</organism>
<evidence type="ECO:0000313" key="18">
    <source>
        <dbReference type="Proteomes" id="UP000593564"/>
    </source>
</evidence>
<dbReference type="InterPro" id="IPR011831">
    <property type="entry name" value="ADP-Glc_PPase"/>
</dbReference>
<evidence type="ECO:0000256" key="9">
    <source>
        <dbReference type="ARBA" id="ARBA00022741"/>
    </source>
</evidence>
<dbReference type="AlphaFoldDB" id="A0A7J7GTD0"/>